<evidence type="ECO:0000313" key="2">
    <source>
        <dbReference type="EMBL" id="OZG65324.1"/>
    </source>
</evidence>
<feature type="region of interest" description="Disordered" evidence="1">
    <location>
        <begin position="48"/>
        <end position="85"/>
    </location>
</feature>
<dbReference type="AlphaFoldDB" id="A0A261G1K6"/>
<organism evidence="2 3">
    <name type="scientific">Bifidobacterium hapali</name>
    <dbReference type="NCBI Taxonomy" id="1630172"/>
    <lineage>
        <taxon>Bacteria</taxon>
        <taxon>Bacillati</taxon>
        <taxon>Actinomycetota</taxon>
        <taxon>Actinomycetes</taxon>
        <taxon>Bifidobacteriales</taxon>
        <taxon>Bifidobacteriaceae</taxon>
        <taxon>Bifidobacterium</taxon>
    </lineage>
</organism>
<sequence length="85" mass="9142">MLVVAANPSSDSARPTAASMRAARQHGHARSAWTGAAFPRRLRRVCRTAPPGAFSPQAEREVRDKLLSSVDVKQEPSHGHASLKS</sequence>
<proteinExistence type="predicted"/>
<keyword evidence="3" id="KW-1185">Reference proteome</keyword>
<accession>A0A261G1K6</accession>
<comment type="caution">
    <text evidence="2">The sequence shown here is derived from an EMBL/GenBank/DDBJ whole genome shotgun (WGS) entry which is preliminary data.</text>
</comment>
<gene>
    <name evidence="2" type="ORF">BHAP_0602</name>
</gene>
<feature type="compositionally biased region" description="Basic and acidic residues" evidence="1">
    <location>
        <begin position="58"/>
        <end position="78"/>
    </location>
</feature>
<reference evidence="2 3" key="1">
    <citation type="journal article" date="2017" name="BMC Genomics">
        <title>Comparative genomic and phylogenomic analyses of the Bifidobacteriaceae family.</title>
        <authorList>
            <person name="Lugli G.A."/>
            <person name="Milani C."/>
            <person name="Turroni F."/>
            <person name="Duranti S."/>
            <person name="Mancabelli L."/>
            <person name="Mangifesta M."/>
            <person name="Ferrario C."/>
            <person name="Modesto M."/>
            <person name="Mattarelli P."/>
            <person name="Jiri K."/>
            <person name="van Sinderen D."/>
            <person name="Ventura M."/>
        </authorList>
    </citation>
    <scope>NUCLEOTIDE SEQUENCE [LARGE SCALE GENOMIC DNA]</scope>
    <source>
        <strain evidence="2 3">DSM 100202</strain>
    </source>
</reference>
<dbReference type="Proteomes" id="UP000216074">
    <property type="component" value="Unassembled WGS sequence"/>
</dbReference>
<evidence type="ECO:0000256" key="1">
    <source>
        <dbReference type="SAM" id="MobiDB-lite"/>
    </source>
</evidence>
<feature type="region of interest" description="Disordered" evidence="1">
    <location>
        <begin position="1"/>
        <end position="35"/>
    </location>
</feature>
<protein>
    <submittedName>
        <fullName evidence="2">Uncharacterized protein</fullName>
    </submittedName>
</protein>
<dbReference type="EMBL" id="MWWY01000013">
    <property type="protein sequence ID" value="OZG65324.1"/>
    <property type="molecule type" value="Genomic_DNA"/>
</dbReference>
<evidence type="ECO:0000313" key="3">
    <source>
        <dbReference type="Proteomes" id="UP000216074"/>
    </source>
</evidence>
<name>A0A261G1K6_9BIFI</name>